<evidence type="ECO:0000313" key="1">
    <source>
        <dbReference type="EMBL" id="VEL10632.1"/>
    </source>
</evidence>
<keyword evidence="2" id="KW-1185">Reference proteome</keyword>
<organism evidence="1 2">
    <name type="scientific">Protopolystoma xenopodis</name>
    <dbReference type="NCBI Taxonomy" id="117903"/>
    <lineage>
        <taxon>Eukaryota</taxon>
        <taxon>Metazoa</taxon>
        <taxon>Spiralia</taxon>
        <taxon>Lophotrochozoa</taxon>
        <taxon>Platyhelminthes</taxon>
        <taxon>Monogenea</taxon>
        <taxon>Polyopisthocotylea</taxon>
        <taxon>Polystomatidea</taxon>
        <taxon>Polystomatidae</taxon>
        <taxon>Protopolystoma</taxon>
    </lineage>
</organism>
<dbReference type="AlphaFoldDB" id="A0A448WFP3"/>
<comment type="caution">
    <text evidence="1">The sequence shown here is derived from an EMBL/GenBank/DDBJ whole genome shotgun (WGS) entry which is preliminary data.</text>
</comment>
<proteinExistence type="predicted"/>
<protein>
    <submittedName>
        <fullName evidence="1">Uncharacterized protein</fullName>
    </submittedName>
</protein>
<evidence type="ECO:0000313" key="2">
    <source>
        <dbReference type="Proteomes" id="UP000784294"/>
    </source>
</evidence>
<sequence length="71" mass="8076">MDGFRWLPAFHRSSFPGGCCSHSSVLSCHYLHRVSRVCCSIYRGDAWRPSTCKKSSKQIYSRREVGLSPPL</sequence>
<dbReference type="PROSITE" id="PS51257">
    <property type="entry name" value="PROKAR_LIPOPROTEIN"/>
    <property type="match status" value="1"/>
</dbReference>
<name>A0A448WFP3_9PLAT</name>
<dbReference type="Proteomes" id="UP000784294">
    <property type="component" value="Unassembled WGS sequence"/>
</dbReference>
<gene>
    <name evidence="1" type="ORF">PXEA_LOCUS4072</name>
</gene>
<dbReference type="EMBL" id="CAAALY010009540">
    <property type="protein sequence ID" value="VEL10632.1"/>
    <property type="molecule type" value="Genomic_DNA"/>
</dbReference>
<accession>A0A448WFP3</accession>
<reference evidence="1" key="1">
    <citation type="submission" date="2018-11" db="EMBL/GenBank/DDBJ databases">
        <authorList>
            <consortium name="Pathogen Informatics"/>
        </authorList>
    </citation>
    <scope>NUCLEOTIDE SEQUENCE</scope>
</reference>